<keyword evidence="14" id="KW-1185">Reference proteome</keyword>
<feature type="region of interest" description="Disordered" evidence="11">
    <location>
        <begin position="147"/>
        <end position="170"/>
    </location>
</feature>
<dbReference type="PANTHER" id="PTHR24339:SF67">
    <property type="entry name" value="GNOT1 HOMEODOMAIN PROTEIN-RELATED"/>
    <property type="match status" value="1"/>
</dbReference>
<keyword evidence="4" id="KW-0805">Transcription regulation</keyword>
<dbReference type="InterPro" id="IPR017970">
    <property type="entry name" value="Homeobox_CS"/>
</dbReference>
<evidence type="ECO:0000313" key="14">
    <source>
        <dbReference type="Proteomes" id="UP001054945"/>
    </source>
</evidence>
<dbReference type="Pfam" id="PF00046">
    <property type="entry name" value="Homeodomain"/>
    <property type="match status" value="1"/>
</dbReference>
<dbReference type="InterPro" id="IPR020479">
    <property type="entry name" value="HD_metazoa"/>
</dbReference>
<keyword evidence="7" id="KW-0804">Transcription</keyword>
<dbReference type="PROSITE" id="PS00027">
    <property type="entry name" value="HOMEOBOX_1"/>
    <property type="match status" value="1"/>
</dbReference>
<proteinExistence type="predicted"/>
<dbReference type="GO" id="GO:0000981">
    <property type="term" value="F:DNA-binding transcription factor activity, RNA polymerase II-specific"/>
    <property type="evidence" value="ECO:0007669"/>
    <property type="project" value="InterPro"/>
</dbReference>
<dbReference type="PRINTS" id="PR00024">
    <property type="entry name" value="HOMEOBOX"/>
</dbReference>
<sequence>MNTAFVNYSYRSHPYMFTPDSVSFSPSGTPSPPMPFIMNNSPPSPPSSMPAYVMDGRLQTQALLGLSDQNRDGDKGEKEFKGAIRVSDSRRERISSSQMPYVPRTVNSLMPSYSPESSATKDESKCRALHMTNTSDESDVETRFNVLSKPSSNSKSTSPQKSQPQGKVKRVRTIFTPEQLERLEHEFENQQYMVGPERLYLAERLNLSESQVKIWFQNRRIKWRKQHQEMQQAQLAHLREAETVGSDCEQDHSQITQDSQPTHSWEEV</sequence>
<keyword evidence="5 9" id="KW-0238">DNA-binding</keyword>
<dbReference type="GO" id="GO:0030182">
    <property type="term" value="P:neuron differentiation"/>
    <property type="evidence" value="ECO:0007669"/>
    <property type="project" value="TreeGrafter"/>
</dbReference>
<dbReference type="Proteomes" id="UP001054945">
    <property type="component" value="Unassembled WGS sequence"/>
</dbReference>
<feature type="compositionally biased region" description="Polar residues" evidence="11">
    <location>
        <begin position="104"/>
        <end position="118"/>
    </location>
</feature>
<keyword evidence="6 9" id="KW-0371">Homeobox</keyword>
<feature type="compositionally biased region" description="Low complexity" evidence="11">
    <location>
        <begin position="148"/>
        <end position="165"/>
    </location>
</feature>
<dbReference type="AlphaFoldDB" id="A0AAV4U262"/>
<organism evidence="13 14">
    <name type="scientific">Caerostris extrusa</name>
    <name type="common">Bark spider</name>
    <name type="synonym">Caerostris bankana</name>
    <dbReference type="NCBI Taxonomy" id="172846"/>
    <lineage>
        <taxon>Eukaryota</taxon>
        <taxon>Metazoa</taxon>
        <taxon>Ecdysozoa</taxon>
        <taxon>Arthropoda</taxon>
        <taxon>Chelicerata</taxon>
        <taxon>Arachnida</taxon>
        <taxon>Araneae</taxon>
        <taxon>Araneomorphae</taxon>
        <taxon>Entelegynae</taxon>
        <taxon>Araneoidea</taxon>
        <taxon>Araneidae</taxon>
        <taxon>Caerostris</taxon>
    </lineage>
</organism>
<dbReference type="EMBL" id="BPLR01012173">
    <property type="protein sequence ID" value="GIY51889.1"/>
    <property type="molecule type" value="Genomic_DNA"/>
</dbReference>
<keyword evidence="2" id="KW-0217">Developmental protein</keyword>
<comment type="caution">
    <text evidence="13">The sequence shown here is derived from an EMBL/GenBank/DDBJ whole genome shotgun (WGS) entry which is preliminary data.</text>
</comment>
<evidence type="ECO:0000256" key="5">
    <source>
        <dbReference type="ARBA" id="ARBA00023125"/>
    </source>
</evidence>
<evidence type="ECO:0000256" key="1">
    <source>
        <dbReference type="ARBA" id="ARBA00004123"/>
    </source>
</evidence>
<evidence type="ECO:0000256" key="10">
    <source>
        <dbReference type="RuleBase" id="RU000682"/>
    </source>
</evidence>
<evidence type="ECO:0000256" key="4">
    <source>
        <dbReference type="ARBA" id="ARBA00023015"/>
    </source>
</evidence>
<keyword evidence="3" id="KW-0678">Repressor</keyword>
<dbReference type="SUPFAM" id="SSF46689">
    <property type="entry name" value="Homeodomain-like"/>
    <property type="match status" value="1"/>
</dbReference>
<keyword evidence="8 9" id="KW-0539">Nucleus</keyword>
<dbReference type="GO" id="GO:0005634">
    <property type="term" value="C:nucleus"/>
    <property type="evidence" value="ECO:0007669"/>
    <property type="project" value="UniProtKB-SubCell"/>
</dbReference>
<dbReference type="PROSITE" id="PS50071">
    <property type="entry name" value="HOMEOBOX_2"/>
    <property type="match status" value="1"/>
</dbReference>
<feature type="region of interest" description="Disordered" evidence="11">
    <location>
        <begin position="242"/>
        <end position="268"/>
    </location>
</feature>
<dbReference type="PANTHER" id="PTHR24339">
    <property type="entry name" value="HOMEOBOX PROTEIN EMX-RELATED"/>
    <property type="match status" value="1"/>
</dbReference>
<evidence type="ECO:0000256" key="11">
    <source>
        <dbReference type="SAM" id="MobiDB-lite"/>
    </source>
</evidence>
<reference evidence="13 14" key="1">
    <citation type="submission" date="2021-06" db="EMBL/GenBank/DDBJ databases">
        <title>Caerostris extrusa draft genome.</title>
        <authorList>
            <person name="Kono N."/>
            <person name="Arakawa K."/>
        </authorList>
    </citation>
    <scope>NUCLEOTIDE SEQUENCE [LARGE SCALE GENOMIC DNA]</scope>
</reference>
<dbReference type="FunFam" id="1.10.10.60:FF:000450">
    <property type="entry name" value="Homeobox protein notochord"/>
    <property type="match status" value="1"/>
</dbReference>
<evidence type="ECO:0000256" key="9">
    <source>
        <dbReference type="PROSITE-ProRule" id="PRU00108"/>
    </source>
</evidence>
<dbReference type="CDD" id="cd00086">
    <property type="entry name" value="homeodomain"/>
    <property type="match status" value="1"/>
</dbReference>
<evidence type="ECO:0000256" key="7">
    <source>
        <dbReference type="ARBA" id="ARBA00023163"/>
    </source>
</evidence>
<evidence type="ECO:0000256" key="8">
    <source>
        <dbReference type="ARBA" id="ARBA00023242"/>
    </source>
</evidence>
<dbReference type="InterPro" id="IPR001356">
    <property type="entry name" value="HD"/>
</dbReference>
<accession>A0AAV4U262</accession>
<evidence type="ECO:0000256" key="6">
    <source>
        <dbReference type="ARBA" id="ARBA00023155"/>
    </source>
</evidence>
<evidence type="ECO:0000313" key="13">
    <source>
        <dbReference type="EMBL" id="GIY51889.1"/>
    </source>
</evidence>
<gene>
    <name evidence="13" type="primary">not2</name>
    <name evidence="13" type="ORF">CEXT_260021</name>
</gene>
<evidence type="ECO:0000256" key="2">
    <source>
        <dbReference type="ARBA" id="ARBA00022473"/>
    </source>
</evidence>
<evidence type="ECO:0000256" key="3">
    <source>
        <dbReference type="ARBA" id="ARBA00022491"/>
    </source>
</evidence>
<dbReference type="GO" id="GO:0000978">
    <property type="term" value="F:RNA polymerase II cis-regulatory region sequence-specific DNA binding"/>
    <property type="evidence" value="ECO:0007669"/>
    <property type="project" value="TreeGrafter"/>
</dbReference>
<protein>
    <submittedName>
        <fullName evidence="13">Homeobox protein not2</fullName>
    </submittedName>
</protein>
<dbReference type="InterPro" id="IPR009057">
    <property type="entry name" value="Homeodomain-like_sf"/>
</dbReference>
<comment type="subcellular location">
    <subcellularLocation>
        <location evidence="1 9 10">Nucleus</location>
    </subcellularLocation>
</comment>
<dbReference type="InterPro" id="IPR050877">
    <property type="entry name" value="EMX-VAX-Noto_Homeobox_TFs"/>
</dbReference>
<feature type="domain" description="Homeobox" evidence="12">
    <location>
        <begin position="166"/>
        <end position="226"/>
    </location>
</feature>
<evidence type="ECO:0000259" key="12">
    <source>
        <dbReference type="PROSITE" id="PS50071"/>
    </source>
</evidence>
<dbReference type="SMART" id="SM00389">
    <property type="entry name" value="HOX"/>
    <property type="match status" value="1"/>
</dbReference>
<feature type="compositionally biased region" description="Polar residues" evidence="11">
    <location>
        <begin position="253"/>
        <end position="268"/>
    </location>
</feature>
<feature type="DNA-binding region" description="Homeobox" evidence="9">
    <location>
        <begin position="168"/>
        <end position="227"/>
    </location>
</feature>
<feature type="region of interest" description="Disordered" evidence="11">
    <location>
        <begin position="104"/>
        <end position="125"/>
    </location>
</feature>
<name>A0AAV4U262_CAEEX</name>
<dbReference type="GO" id="GO:0007417">
    <property type="term" value="P:central nervous system development"/>
    <property type="evidence" value="ECO:0007669"/>
    <property type="project" value="TreeGrafter"/>
</dbReference>
<dbReference type="Gene3D" id="1.10.10.60">
    <property type="entry name" value="Homeodomain-like"/>
    <property type="match status" value="1"/>
</dbReference>